<dbReference type="EMBL" id="JAVUPU010000004">
    <property type="protein sequence ID" value="MDT9599310.1"/>
    <property type="molecule type" value="Genomic_DNA"/>
</dbReference>
<evidence type="ECO:0000313" key="1">
    <source>
        <dbReference type="EMBL" id="MDT9599310.1"/>
    </source>
</evidence>
<gene>
    <name evidence="1" type="primary">gvpU</name>
    <name evidence="1" type="ORF">RQX22_10145</name>
</gene>
<dbReference type="RefSeq" id="WP_315726097.1">
    <property type="nucleotide sequence ID" value="NZ_JAVUPU010000004.1"/>
</dbReference>
<proteinExistence type="predicted"/>
<protein>
    <submittedName>
        <fullName evidence="1">Gas vesicle accessory protein GvpU</fullName>
    </submittedName>
</protein>
<keyword evidence="2" id="KW-1185">Reference proteome</keyword>
<dbReference type="InterPro" id="IPR049644">
    <property type="entry name" value="GvpU-like"/>
</dbReference>
<organism evidence="1 2">
    <name type="scientific">Sphingosinicella rhizophila</name>
    <dbReference type="NCBI Taxonomy" id="3050082"/>
    <lineage>
        <taxon>Bacteria</taxon>
        <taxon>Pseudomonadati</taxon>
        <taxon>Pseudomonadota</taxon>
        <taxon>Alphaproteobacteria</taxon>
        <taxon>Sphingomonadales</taxon>
        <taxon>Sphingosinicellaceae</taxon>
        <taxon>Sphingosinicella</taxon>
    </lineage>
</organism>
<comment type="caution">
    <text evidence="1">The sequence shown here is derived from an EMBL/GenBank/DDBJ whole genome shotgun (WGS) entry which is preliminary data.</text>
</comment>
<accession>A0ABU3Q7D6</accession>
<dbReference type="Proteomes" id="UP001259572">
    <property type="component" value="Unassembled WGS sequence"/>
</dbReference>
<evidence type="ECO:0000313" key="2">
    <source>
        <dbReference type="Proteomes" id="UP001259572"/>
    </source>
</evidence>
<reference evidence="1 2" key="1">
    <citation type="submission" date="2023-05" db="EMBL/GenBank/DDBJ databases">
        <authorList>
            <person name="Guo Y."/>
        </authorList>
    </citation>
    <scope>NUCLEOTIDE SEQUENCE [LARGE SCALE GENOMIC DNA]</scope>
    <source>
        <strain evidence="1 2">GR2756</strain>
    </source>
</reference>
<name>A0ABU3Q7D6_9SPHN</name>
<sequence length="145" mass="15703">MSDELILTEEDQETFVPRDHDWLLLQLVNWAKLGIETGVTLCVGGQLVSGTLCSQKQYLEAMRSAFSANLKGSQAVAGALDEAFASMLKSTAETDSLPQPNPKYIHLKDARVFGGATAMPTAHGVWWRGRIAEVDGFHLGALKSA</sequence>
<dbReference type="NCBIfam" id="NF041667">
    <property type="entry name" value="GvpU"/>
    <property type="match status" value="1"/>
</dbReference>